<accession>A0A0A1TAT3</accession>
<feature type="compositionally biased region" description="Low complexity" evidence="1">
    <location>
        <begin position="135"/>
        <end position="147"/>
    </location>
</feature>
<reference evidence="2 3" key="1">
    <citation type="journal article" date="2015" name="Genome Announc.">
        <title>Draft Genome Sequence and Gene Annotation of the Entomopathogenic Fungus Verticillium hemipterigenum.</title>
        <authorList>
            <person name="Horn F."/>
            <person name="Habel A."/>
            <person name="Scharf D.H."/>
            <person name="Dworschak J."/>
            <person name="Brakhage A.A."/>
            <person name="Guthke R."/>
            <person name="Hertweck C."/>
            <person name="Linde J."/>
        </authorList>
    </citation>
    <scope>NUCLEOTIDE SEQUENCE [LARGE SCALE GENOMIC DNA]</scope>
</reference>
<dbReference type="PANTHER" id="PTHR37012">
    <property type="entry name" value="B-ZIP TRANSCRIPTION FACTOR (EUROFUNG)-RELATED"/>
    <property type="match status" value="1"/>
</dbReference>
<name>A0A0A1TAT3_9HYPO</name>
<dbReference type="OrthoDB" id="3535998at2759"/>
<evidence type="ECO:0000313" key="2">
    <source>
        <dbReference type="EMBL" id="CEJ83928.1"/>
    </source>
</evidence>
<keyword evidence="3" id="KW-1185">Reference proteome</keyword>
<proteinExistence type="predicted"/>
<evidence type="ECO:0008006" key="4">
    <source>
        <dbReference type="Google" id="ProtNLM"/>
    </source>
</evidence>
<feature type="region of interest" description="Disordered" evidence="1">
    <location>
        <begin position="108"/>
        <end position="147"/>
    </location>
</feature>
<dbReference type="EMBL" id="CDHN01000002">
    <property type="protein sequence ID" value="CEJ83928.1"/>
    <property type="molecule type" value="Genomic_DNA"/>
</dbReference>
<gene>
    <name evidence="2" type="ORF">VHEMI03302</name>
</gene>
<protein>
    <recommendedName>
        <fullName evidence="4">BZIP transcription factor</fullName>
    </recommendedName>
</protein>
<sequence length="263" mass="29085">MTRSPSAEPSPRPSKRKGARSVSTLTPSQLARKRANDREAQRAIRARTKEHIENLERQLEELKSSQSRDRTVQELMRRNRALEDELARLRESMGMPPAVTSPYSTNAVSFDDNHSAGSGTVPSPNMSPSTDYHHYQQQSGSSQYAASMTTGDGWAAGTMPSNVSSPSSASNTPDEYVAGYIPTSVPTTLMPSAGSLHSLDMNAAMHTMSSQYNMAGPHSPPHHQHQHHQQQQQHSDWGMYDMYYPAQMHTKGNDFPTAVCMTR</sequence>
<evidence type="ECO:0000256" key="1">
    <source>
        <dbReference type="SAM" id="MobiDB-lite"/>
    </source>
</evidence>
<dbReference type="AlphaFoldDB" id="A0A0A1TAT3"/>
<dbReference type="PANTHER" id="PTHR37012:SF2">
    <property type="entry name" value="BZIP DOMAIN-CONTAINING PROTEIN-RELATED"/>
    <property type="match status" value="1"/>
</dbReference>
<dbReference type="Gene3D" id="1.20.5.170">
    <property type="match status" value="1"/>
</dbReference>
<feature type="compositionally biased region" description="Polar residues" evidence="1">
    <location>
        <begin position="115"/>
        <end position="130"/>
    </location>
</feature>
<organism evidence="2 3">
    <name type="scientific">[Torrubiella] hemipterigena</name>
    <dbReference type="NCBI Taxonomy" id="1531966"/>
    <lineage>
        <taxon>Eukaryota</taxon>
        <taxon>Fungi</taxon>
        <taxon>Dikarya</taxon>
        <taxon>Ascomycota</taxon>
        <taxon>Pezizomycotina</taxon>
        <taxon>Sordariomycetes</taxon>
        <taxon>Hypocreomycetidae</taxon>
        <taxon>Hypocreales</taxon>
        <taxon>Clavicipitaceae</taxon>
        <taxon>Clavicipitaceae incertae sedis</taxon>
        <taxon>'Torrubiella' clade</taxon>
    </lineage>
</organism>
<dbReference type="SUPFAM" id="SSF57959">
    <property type="entry name" value="Leucine zipper domain"/>
    <property type="match status" value="1"/>
</dbReference>
<dbReference type="InterPro" id="IPR046347">
    <property type="entry name" value="bZIP_sf"/>
</dbReference>
<feature type="region of interest" description="Disordered" evidence="1">
    <location>
        <begin position="211"/>
        <end position="234"/>
    </location>
</feature>
<dbReference type="Proteomes" id="UP000039046">
    <property type="component" value="Unassembled WGS sequence"/>
</dbReference>
<feature type="region of interest" description="Disordered" evidence="1">
    <location>
        <begin position="1"/>
        <end position="41"/>
    </location>
</feature>
<evidence type="ECO:0000313" key="3">
    <source>
        <dbReference type="Proteomes" id="UP000039046"/>
    </source>
</evidence>
<dbReference type="CDD" id="cd14688">
    <property type="entry name" value="bZIP_YAP"/>
    <property type="match status" value="1"/>
</dbReference>
<dbReference type="GO" id="GO:0003700">
    <property type="term" value="F:DNA-binding transcription factor activity"/>
    <property type="evidence" value="ECO:0007669"/>
    <property type="project" value="InterPro"/>
</dbReference>